<protein>
    <submittedName>
        <fullName evidence="1">Esterase</fullName>
    </submittedName>
</protein>
<dbReference type="EMBL" id="AJYB01000033">
    <property type="protein sequence ID" value="EIM06262.1"/>
    <property type="molecule type" value="Genomic_DNA"/>
</dbReference>
<sequence length="99" mass="11244">MIVFSGAFYANQEKMEDLLEKVDLSAIRSLYMDCGTSEAGVGNFISKEFLASSQAVHQVIKKKLPAVNFKVLEGEEHNYRSFQNRVPQLFSFLDHEVLL</sequence>
<dbReference type="Gene3D" id="3.40.50.1820">
    <property type="entry name" value="alpha/beta hydrolase"/>
    <property type="match status" value="1"/>
</dbReference>
<proteinExistence type="predicted"/>
<reference evidence="1 2" key="1">
    <citation type="journal article" date="2012" name="J. Bacteriol.">
        <title>Genome Sequence of the Antarctic Psychrophile Bacterium Planococcus antarcticus DSM 14505.</title>
        <authorList>
            <person name="Margolles A."/>
            <person name="Gueimonde M."/>
            <person name="Sanchez B."/>
        </authorList>
    </citation>
    <scope>NUCLEOTIDE SEQUENCE [LARGE SCALE GENOMIC DNA]</scope>
    <source>
        <strain evidence="1 2">DSM 14505</strain>
    </source>
</reference>
<accession>A0AA87ILC5</accession>
<dbReference type="AlphaFoldDB" id="A0AA87ILC5"/>
<gene>
    <name evidence="1" type="ORF">A1A1_11887</name>
</gene>
<organism evidence="1 2">
    <name type="scientific">Planococcus antarcticus DSM 14505</name>
    <dbReference type="NCBI Taxonomy" id="1185653"/>
    <lineage>
        <taxon>Bacteria</taxon>
        <taxon>Bacillati</taxon>
        <taxon>Bacillota</taxon>
        <taxon>Bacilli</taxon>
        <taxon>Bacillales</taxon>
        <taxon>Caryophanaceae</taxon>
        <taxon>Planococcus</taxon>
    </lineage>
</organism>
<evidence type="ECO:0000313" key="2">
    <source>
        <dbReference type="Proteomes" id="UP000004725"/>
    </source>
</evidence>
<dbReference type="InterPro" id="IPR029058">
    <property type="entry name" value="AB_hydrolase_fold"/>
</dbReference>
<name>A0AA87ILC5_9BACL</name>
<evidence type="ECO:0000313" key="1">
    <source>
        <dbReference type="EMBL" id="EIM06262.1"/>
    </source>
</evidence>
<comment type="caution">
    <text evidence="1">The sequence shown here is derived from an EMBL/GenBank/DDBJ whole genome shotgun (WGS) entry which is preliminary data.</text>
</comment>
<dbReference type="Proteomes" id="UP000004725">
    <property type="component" value="Unassembled WGS sequence"/>
</dbReference>